<dbReference type="OrthoDB" id="26740at2759"/>
<feature type="region of interest" description="Disordered" evidence="9">
    <location>
        <begin position="772"/>
        <end position="1032"/>
    </location>
</feature>
<evidence type="ECO:0000256" key="5">
    <source>
        <dbReference type="ARBA" id="ARBA00022989"/>
    </source>
</evidence>
<dbReference type="PANTHER" id="PTHR13466">
    <property type="entry name" value="TEX2 PROTEIN-RELATED"/>
    <property type="match status" value="1"/>
</dbReference>
<proteinExistence type="predicted"/>
<feature type="domain" description="SMP-LTD" evidence="10">
    <location>
        <begin position="281"/>
        <end position="472"/>
    </location>
</feature>
<feature type="compositionally biased region" description="Polar residues" evidence="9">
    <location>
        <begin position="709"/>
        <end position="718"/>
    </location>
</feature>
<evidence type="ECO:0000256" key="1">
    <source>
        <dbReference type="ARBA" id="ARBA00004586"/>
    </source>
</evidence>
<evidence type="ECO:0000256" key="9">
    <source>
        <dbReference type="SAM" id="MobiDB-lite"/>
    </source>
</evidence>
<keyword evidence="3" id="KW-0812">Transmembrane</keyword>
<feature type="compositionally biased region" description="Basic and acidic residues" evidence="9">
    <location>
        <begin position="647"/>
        <end position="664"/>
    </location>
</feature>
<evidence type="ECO:0000313" key="12">
    <source>
        <dbReference type="Proteomes" id="UP000028545"/>
    </source>
</evidence>
<keyword evidence="2" id="KW-0813">Transport</keyword>
<dbReference type="Pfam" id="PF15413">
    <property type="entry name" value="PH_11"/>
    <property type="match status" value="1"/>
</dbReference>
<feature type="region of interest" description="Disordered" evidence="9">
    <location>
        <begin position="621"/>
        <end position="748"/>
    </location>
</feature>
<evidence type="ECO:0000256" key="8">
    <source>
        <dbReference type="ARBA" id="ARBA00023136"/>
    </source>
</evidence>
<keyword evidence="8" id="KW-0472">Membrane</keyword>
<keyword evidence="5" id="KW-1133">Transmembrane helix</keyword>
<dbReference type="GO" id="GO:0015914">
    <property type="term" value="P:phospholipid transport"/>
    <property type="evidence" value="ECO:0007669"/>
    <property type="project" value="TreeGrafter"/>
</dbReference>
<feature type="compositionally biased region" description="Basic and acidic residues" evidence="9">
    <location>
        <begin position="678"/>
        <end position="695"/>
    </location>
</feature>
<feature type="compositionally biased region" description="Basic and acidic residues" evidence="9">
    <location>
        <begin position="852"/>
        <end position="885"/>
    </location>
</feature>
<comment type="caution">
    <text evidence="11">The sequence shown here is derived from an EMBL/GenBank/DDBJ whole genome shotgun (WGS) entry which is preliminary data.</text>
</comment>
<name>A0A084G643_PSEDA</name>
<feature type="compositionally biased region" description="Low complexity" evidence="9">
    <location>
        <begin position="925"/>
        <end position="936"/>
    </location>
</feature>
<feature type="compositionally biased region" description="Basic and acidic residues" evidence="9">
    <location>
        <begin position="773"/>
        <end position="782"/>
    </location>
</feature>
<dbReference type="GeneID" id="27724294"/>
<dbReference type="HOGENOM" id="CLU_006760_1_0_1"/>
<evidence type="ECO:0000259" key="10">
    <source>
        <dbReference type="PROSITE" id="PS51847"/>
    </source>
</evidence>
<feature type="compositionally biased region" description="Low complexity" evidence="9">
    <location>
        <begin position="726"/>
        <end position="747"/>
    </location>
</feature>
<dbReference type="GO" id="GO:0008289">
    <property type="term" value="F:lipid binding"/>
    <property type="evidence" value="ECO:0007669"/>
    <property type="project" value="UniProtKB-KW"/>
</dbReference>
<dbReference type="GO" id="GO:0032865">
    <property type="term" value="C:ERMES complex"/>
    <property type="evidence" value="ECO:0007669"/>
    <property type="project" value="TreeGrafter"/>
</dbReference>
<gene>
    <name evidence="11" type="ORF">SAPIO_CDS5222</name>
</gene>
<evidence type="ECO:0000256" key="6">
    <source>
        <dbReference type="ARBA" id="ARBA00023055"/>
    </source>
</evidence>
<dbReference type="GO" id="GO:1990456">
    <property type="term" value="P:mitochondrion-endoplasmic reticulum membrane tethering"/>
    <property type="evidence" value="ECO:0007669"/>
    <property type="project" value="TreeGrafter"/>
</dbReference>
<keyword evidence="12" id="KW-1185">Reference proteome</keyword>
<dbReference type="VEuPathDB" id="FungiDB:SAPIO_CDS5222"/>
<evidence type="ECO:0000256" key="2">
    <source>
        <dbReference type="ARBA" id="ARBA00022448"/>
    </source>
</evidence>
<dbReference type="CDD" id="cd21675">
    <property type="entry name" value="SMP_TEX2"/>
    <property type="match status" value="1"/>
</dbReference>
<protein>
    <recommendedName>
        <fullName evidence="10">SMP-LTD domain-containing protein</fullName>
    </recommendedName>
</protein>
<sequence length="1045" mass="115773">MGGWTFFLFAYLLGGLTFLPLTVAAVLLHLYFSLPYRPDPDVRKKDDCDDIIQPGDDVSALIEAQDARKEDNKTRLTSEPDVAAGYFAVCREYTPMGINAKPIERSTPVGSTTVAAPSQSVYQTMYRSIFDRKQTSSPIDSNGTASQRPKKAGNVFYVALRHGHLMLFDDEEQLEVRHVISLAHHDVSIYSGGDVTPEGELYIKRNAIRLSRRNEAYDIASENAKPFYLFSENCSAKEDFYFALLRNQEQTLAADRTAPVPLQYDVTDIISLVQRLHSTDDHLHTRWLNALLGRVFLSVYKTYELENFIREKLTKKISRVKRPSFLTHIVIRDIHTGNSPPYISNPKLRDLSVDGECVVEADVRYTGNFRIEVSTTARIDLGSRFKAREVDLTLAVVLRRIEGRAMFKIKAPPSNRIWFSFQSMPKMEMSIEPIVSSRQITYTMILRQIENRIKEVVAESIVSPFWDDVPFFDTEHKKWRGGIWASDNQPSTPPPEEVIDAPPVNDPCGHDVQFALDVSDPKHPHIIEKHGAETPPLVKSPTASLFSRKLTTKSAVSSPRASTTSFESTQHVPATASAWPAPSRTAADVVVAPDSAKAEPAAGIREMPTSAAMETLAAVAGSPPKQGMTPLASPIKPPPPVAKAHSIHSDRDGDRNREREHEEDTVPVPVPTTTTTSHENRRDTTSSIESFDHGHATNQGKAASVKSRAGSTNSNSRGFPNREETGTSFGSSNSNSSAGHNSNGTSTVKNNTFAAVSNAAQQARQWGLNALQRRREAKEEQQKQNQLNHHHNSNGHPQVDLSQPMGRGRPLPPPGIPLPPPDRSQKPTTIPVQKKRTLPPPLLPERWWPGPGDRDRDRDREREREREWEQDVQKAKEMSLEDEQHKSKRPVPPPPLPRRRGRNDSVDDYPPEGNMLVVAAPSDSEPGTPAAAAGEAFPSLDSTVQPAGVDEGSKVIPTQQADARPPPLPPKQVPVAEEVEVHDVQDTPAQPQAESSDAAPSAVTQNNEEEDDDGYSGWMDDTMTFEEEENENVRQAAIIAETNLL</sequence>
<dbReference type="GO" id="GO:0005789">
    <property type="term" value="C:endoplasmic reticulum membrane"/>
    <property type="evidence" value="ECO:0007669"/>
    <property type="project" value="UniProtKB-SubCell"/>
</dbReference>
<comment type="subcellular location">
    <subcellularLocation>
        <location evidence="1">Endoplasmic reticulum membrane</location>
    </subcellularLocation>
</comment>
<dbReference type="PANTHER" id="PTHR13466:SF19">
    <property type="entry name" value="NUCLEUS-VACUOLE JUNCTION PROTEIN 2"/>
    <property type="match status" value="1"/>
</dbReference>
<evidence type="ECO:0000256" key="3">
    <source>
        <dbReference type="ARBA" id="ARBA00022692"/>
    </source>
</evidence>
<dbReference type="Proteomes" id="UP000028545">
    <property type="component" value="Unassembled WGS sequence"/>
</dbReference>
<dbReference type="AlphaFoldDB" id="A0A084G643"/>
<dbReference type="InterPro" id="IPR031468">
    <property type="entry name" value="SMP_LBD"/>
</dbReference>
<evidence type="ECO:0000256" key="7">
    <source>
        <dbReference type="ARBA" id="ARBA00023121"/>
    </source>
</evidence>
<dbReference type="PROSITE" id="PS51847">
    <property type="entry name" value="SMP"/>
    <property type="match status" value="1"/>
</dbReference>
<dbReference type="KEGG" id="sapo:SAPIO_CDS5222"/>
<feature type="region of interest" description="Disordered" evidence="9">
    <location>
        <begin position="559"/>
        <end position="580"/>
    </location>
</feature>
<dbReference type="OMA" id="AKKWSWS"/>
<reference evidence="11 12" key="1">
    <citation type="journal article" date="2014" name="Genome Announc.">
        <title>Draft genome sequence of the pathogenic fungus Scedosporium apiospermum.</title>
        <authorList>
            <person name="Vandeputte P."/>
            <person name="Ghamrawi S."/>
            <person name="Rechenmann M."/>
            <person name="Iltis A."/>
            <person name="Giraud S."/>
            <person name="Fleury M."/>
            <person name="Thornton C."/>
            <person name="Delhaes L."/>
            <person name="Meyer W."/>
            <person name="Papon N."/>
            <person name="Bouchara J.P."/>
        </authorList>
    </citation>
    <scope>NUCLEOTIDE SEQUENCE [LARGE SCALE GENOMIC DNA]</scope>
    <source>
        <strain evidence="11 12">IHEM 14462</strain>
    </source>
</reference>
<keyword evidence="4" id="KW-0256">Endoplasmic reticulum</keyword>
<keyword evidence="6" id="KW-0445">Lipid transport</keyword>
<dbReference type="RefSeq" id="XP_016642604.1">
    <property type="nucleotide sequence ID" value="XM_016787589.1"/>
</dbReference>
<evidence type="ECO:0000313" key="11">
    <source>
        <dbReference type="EMBL" id="KEZ42805.1"/>
    </source>
</evidence>
<keyword evidence="7" id="KW-0446">Lipid-binding</keyword>
<organism evidence="11 12">
    <name type="scientific">Pseudallescheria apiosperma</name>
    <name type="common">Scedosporium apiospermum</name>
    <dbReference type="NCBI Taxonomy" id="563466"/>
    <lineage>
        <taxon>Eukaryota</taxon>
        <taxon>Fungi</taxon>
        <taxon>Dikarya</taxon>
        <taxon>Ascomycota</taxon>
        <taxon>Pezizomycotina</taxon>
        <taxon>Sordariomycetes</taxon>
        <taxon>Hypocreomycetidae</taxon>
        <taxon>Microascales</taxon>
        <taxon>Microascaceae</taxon>
        <taxon>Scedosporium</taxon>
    </lineage>
</organism>
<accession>A0A084G643</accession>
<dbReference type="EMBL" id="JOWA01000098">
    <property type="protein sequence ID" value="KEZ42805.1"/>
    <property type="molecule type" value="Genomic_DNA"/>
</dbReference>
<evidence type="ECO:0000256" key="4">
    <source>
        <dbReference type="ARBA" id="ARBA00022824"/>
    </source>
</evidence>
<feature type="compositionally biased region" description="Polar residues" evidence="9">
    <location>
        <begin position="559"/>
        <end position="572"/>
    </location>
</feature>
<feature type="compositionally biased region" description="Pro residues" evidence="9">
    <location>
        <begin position="810"/>
        <end position="822"/>
    </location>
</feature>